<dbReference type="AlphaFoldDB" id="A0A9Q1BFW6"/>
<keyword evidence="8" id="KW-1185">Reference proteome</keyword>
<comment type="caution">
    <text evidence="7">The sequence shown here is derived from an EMBL/GenBank/DDBJ whole genome shotgun (WGS) entry which is preliminary data.</text>
</comment>
<accession>A0A9Q1BFW6</accession>
<reference evidence="7" key="1">
    <citation type="submission" date="2021-10" db="EMBL/GenBank/DDBJ databases">
        <title>Tropical sea cucumber genome reveals ecological adaptation and Cuvierian tubules defense mechanism.</title>
        <authorList>
            <person name="Chen T."/>
        </authorList>
    </citation>
    <scope>NUCLEOTIDE SEQUENCE</scope>
    <source>
        <strain evidence="7">Nanhai2018</strain>
        <tissue evidence="7">Muscle</tissue>
    </source>
</reference>
<dbReference type="Proteomes" id="UP001152320">
    <property type="component" value="Chromosome 17"/>
</dbReference>
<keyword evidence="5" id="KW-0175">Coiled coil</keyword>
<dbReference type="InterPro" id="IPR011011">
    <property type="entry name" value="Znf_FYVE_PHD"/>
</dbReference>
<dbReference type="CDD" id="cd15489">
    <property type="entry name" value="PHD_SF"/>
    <property type="match status" value="1"/>
</dbReference>
<organism evidence="7 8">
    <name type="scientific">Holothuria leucospilota</name>
    <name type="common">Black long sea cucumber</name>
    <name type="synonym">Mertensiothuria leucospilota</name>
    <dbReference type="NCBI Taxonomy" id="206669"/>
    <lineage>
        <taxon>Eukaryota</taxon>
        <taxon>Metazoa</taxon>
        <taxon>Echinodermata</taxon>
        <taxon>Eleutherozoa</taxon>
        <taxon>Echinozoa</taxon>
        <taxon>Holothuroidea</taxon>
        <taxon>Aspidochirotacea</taxon>
        <taxon>Aspidochirotida</taxon>
        <taxon>Holothuriidae</taxon>
        <taxon>Holothuria</taxon>
    </lineage>
</organism>
<dbReference type="PANTHER" id="PTHR37445:SF3">
    <property type="entry name" value="ZINC FINGER PHD-TYPE DOMAIN-CONTAINING PROTEIN"/>
    <property type="match status" value="1"/>
</dbReference>
<name>A0A9Q1BFW6_HOLLE</name>
<keyword evidence="1" id="KW-0479">Metal-binding</keyword>
<evidence type="ECO:0000313" key="8">
    <source>
        <dbReference type="Proteomes" id="UP001152320"/>
    </source>
</evidence>
<dbReference type="PANTHER" id="PTHR37445">
    <property type="entry name" value="PROTEIN CBG24663"/>
    <property type="match status" value="1"/>
</dbReference>
<gene>
    <name evidence="7" type="ORF">HOLleu_34000</name>
</gene>
<sequence>MSTPKLSTSESGLLLGHESSGAEEIWLCKLCDKEFSGGKCELLECEYCGKHFCRKCLGLSAAEYKLFAKRSDLHWYCPPCEEKAVKSIRIEKEIEERCKDYFSKFEKRLNDLEEKISQKTSVEDVQNLIKESEKGGACLENVQTAVNEQLTEFRESEQRKLNVIIFNAKESDKRDGEARKEEDFKLLDKLCKVMKSDIEAIKNVTRLGKRVVKEGGGVERRPMRVIFEDTKSKSKFLSNLGNLASASEDLRFLSVAQDMTPKEREINKKKFAEAKQKNEELGSGDFKFVVRGPPWERKVMKVKVKL</sequence>
<protein>
    <recommendedName>
        <fullName evidence="6">PHD-type domain-containing protein</fullName>
    </recommendedName>
</protein>
<keyword evidence="2 4" id="KW-0863">Zinc-finger</keyword>
<dbReference type="EMBL" id="JAIZAY010000017">
    <property type="protein sequence ID" value="KAJ8026211.1"/>
    <property type="molecule type" value="Genomic_DNA"/>
</dbReference>
<evidence type="ECO:0000313" key="7">
    <source>
        <dbReference type="EMBL" id="KAJ8026211.1"/>
    </source>
</evidence>
<evidence type="ECO:0000256" key="2">
    <source>
        <dbReference type="ARBA" id="ARBA00022771"/>
    </source>
</evidence>
<feature type="domain" description="PHD-type" evidence="6">
    <location>
        <begin position="25"/>
        <end position="83"/>
    </location>
</feature>
<evidence type="ECO:0000256" key="5">
    <source>
        <dbReference type="SAM" id="Coils"/>
    </source>
</evidence>
<dbReference type="GO" id="GO:0008270">
    <property type="term" value="F:zinc ion binding"/>
    <property type="evidence" value="ECO:0007669"/>
    <property type="project" value="UniProtKB-KW"/>
</dbReference>
<dbReference type="PROSITE" id="PS50016">
    <property type="entry name" value="ZF_PHD_2"/>
    <property type="match status" value="1"/>
</dbReference>
<evidence type="ECO:0000256" key="1">
    <source>
        <dbReference type="ARBA" id="ARBA00022723"/>
    </source>
</evidence>
<evidence type="ECO:0000259" key="6">
    <source>
        <dbReference type="PROSITE" id="PS50016"/>
    </source>
</evidence>
<dbReference type="InterPro" id="IPR013083">
    <property type="entry name" value="Znf_RING/FYVE/PHD"/>
</dbReference>
<evidence type="ECO:0000256" key="3">
    <source>
        <dbReference type="ARBA" id="ARBA00022833"/>
    </source>
</evidence>
<dbReference type="Gene3D" id="3.30.40.10">
    <property type="entry name" value="Zinc/RING finger domain, C3HC4 (zinc finger)"/>
    <property type="match status" value="1"/>
</dbReference>
<dbReference type="OrthoDB" id="6092537at2759"/>
<evidence type="ECO:0000256" key="4">
    <source>
        <dbReference type="PROSITE-ProRule" id="PRU00146"/>
    </source>
</evidence>
<dbReference type="SUPFAM" id="SSF57903">
    <property type="entry name" value="FYVE/PHD zinc finger"/>
    <property type="match status" value="1"/>
</dbReference>
<feature type="coiled-coil region" evidence="5">
    <location>
        <begin position="102"/>
        <end position="159"/>
    </location>
</feature>
<dbReference type="InterPro" id="IPR019787">
    <property type="entry name" value="Znf_PHD-finger"/>
</dbReference>
<proteinExistence type="predicted"/>
<keyword evidence="3" id="KW-0862">Zinc</keyword>